<dbReference type="RefSeq" id="WP_110021942.1">
    <property type="nucleotide sequence ID" value="NZ_PDNZ01000001.1"/>
</dbReference>
<sequence length="73" mass="8527">MNNDYNNYIKRDDAMALDVEEARMRVVTLQSQLVRLKKERAKLLRQLSEKQVTIKNLWSLLGKMKGDSSEDIS</sequence>
<dbReference type="AlphaFoldDB" id="A0A317T9F4"/>
<dbReference type="EMBL" id="PDNZ01000001">
    <property type="protein sequence ID" value="PWW83058.1"/>
    <property type="molecule type" value="Genomic_DNA"/>
</dbReference>
<organism evidence="2 3">
    <name type="scientific">Prosthecochloris marina</name>
    <dbReference type="NCBI Taxonomy" id="2017681"/>
    <lineage>
        <taxon>Bacteria</taxon>
        <taxon>Pseudomonadati</taxon>
        <taxon>Chlorobiota</taxon>
        <taxon>Chlorobiia</taxon>
        <taxon>Chlorobiales</taxon>
        <taxon>Chlorobiaceae</taxon>
        <taxon>Prosthecochloris</taxon>
    </lineage>
</organism>
<feature type="coiled-coil region" evidence="1">
    <location>
        <begin position="19"/>
        <end position="53"/>
    </location>
</feature>
<keyword evidence="1" id="KW-0175">Coiled coil</keyword>
<name>A0A317T9F4_9CHLB</name>
<evidence type="ECO:0000256" key="1">
    <source>
        <dbReference type="SAM" id="Coils"/>
    </source>
</evidence>
<keyword evidence="3" id="KW-1185">Reference proteome</keyword>
<protein>
    <submittedName>
        <fullName evidence="2">Uncharacterized protein</fullName>
    </submittedName>
</protein>
<proteinExistence type="predicted"/>
<dbReference type="Proteomes" id="UP000246278">
    <property type="component" value="Unassembled WGS sequence"/>
</dbReference>
<gene>
    <name evidence="2" type="ORF">CR164_00400</name>
</gene>
<comment type="caution">
    <text evidence="2">The sequence shown here is derived from an EMBL/GenBank/DDBJ whole genome shotgun (WGS) entry which is preliminary data.</text>
</comment>
<evidence type="ECO:0000313" key="3">
    <source>
        <dbReference type="Proteomes" id="UP000246278"/>
    </source>
</evidence>
<reference evidence="3" key="1">
    <citation type="submission" date="2017-10" db="EMBL/GenBank/DDBJ databases">
        <authorList>
            <person name="Gaisin V.A."/>
            <person name="Rysina M.S."/>
            <person name="Grouzdev D.S."/>
        </authorList>
    </citation>
    <scope>NUCLEOTIDE SEQUENCE [LARGE SCALE GENOMIC DNA]</scope>
    <source>
        <strain evidence="3">V1</strain>
    </source>
</reference>
<accession>A0A317T9F4</accession>
<evidence type="ECO:0000313" key="2">
    <source>
        <dbReference type="EMBL" id="PWW83058.1"/>
    </source>
</evidence>